<feature type="domain" description="DUF1588" evidence="4">
    <location>
        <begin position="363"/>
        <end position="459"/>
    </location>
</feature>
<feature type="domain" description="DUF1592" evidence="5">
    <location>
        <begin position="214"/>
        <end position="342"/>
    </location>
</feature>
<dbReference type="Pfam" id="PF07624">
    <property type="entry name" value="PSD2"/>
    <property type="match status" value="1"/>
</dbReference>
<evidence type="ECO:0000259" key="5">
    <source>
        <dbReference type="Pfam" id="PF07631"/>
    </source>
</evidence>
<evidence type="ECO:0000259" key="6">
    <source>
        <dbReference type="Pfam" id="PF07637"/>
    </source>
</evidence>
<keyword evidence="8" id="KW-1185">Reference proteome</keyword>
<dbReference type="InterPro" id="IPR011478">
    <property type="entry name" value="DUF1585"/>
</dbReference>
<organism evidence="7 8">
    <name type="scientific">Polyangium fumosum</name>
    <dbReference type="NCBI Taxonomy" id="889272"/>
    <lineage>
        <taxon>Bacteria</taxon>
        <taxon>Pseudomonadati</taxon>
        <taxon>Myxococcota</taxon>
        <taxon>Polyangia</taxon>
        <taxon>Polyangiales</taxon>
        <taxon>Polyangiaceae</taxon>
        <taxon>Polyangium</taxon>
    </lineage>
</organism>
<dbReference type="OrthoDB" id="127185at2"/>
<feature type="signal peptide" evidence="1">
    <location>
        <begin position="1"/>
        <end position="33"/>
    </location>
</feature>
<evidence type="ECO:0000313" key="7">
    <source>
        <dbReference type="EMBL" id="TKD06444.1"/>
    </source>
</evidence>
<keyword evidence="1" id="KW-0732">Signal</keyword>
<dbReference type="Pfam" id="PF07626">
    <property type="entry name" value="PSD3"/>
    <property type="match status" value="1"/>
</dbReference>
<dbReference type="InterPro" id="IPR013043">
    <property type="entry name" value="DUF1595"/>
</dbReference>
<evidence type="ECO:0000259" key="4">
    <source>
        <dbReference type="Pfam" id="PF07627"/>
    </source>
</evidence>
<gene>
    <name evidence="7" type="ORF">E8A74_19700</name>
</gene>
<dbReference type="Pfam" id="PF07637">
    <property type="entry name" value="PSD5"/>
    <property type="match status" value="1"/>
</dbReference>
<feature type="chain" id="PRO_5020810195" evidence="1">
    <location>
        <begin position="34"/>
        <end position="555"/>
    </location>
</feature>
<evidence type="ECO:0000256" key="1">
    <source>
        <dbReference type="SAM" id="SignalP"/>
    </source>
</evidence>
<proteinExistence type="predicted"/>
<dbReference type="Proteomes" id="UP000309215">
    <property type="component" value="Unassembled WGS sequence"/>
</dbReference>
<sequence length="555" mass="60655">MVQRRPHPGRSRARWLGFSAAIAVFGASLTACVGVIGDADEDTTEAESLVLAAPALPRLTAAQYQSSLAELFGASMPKAPLEDDTKPFLFYNIGASSTTLSEFGVQQYEESADAITRYAFADPARRAAFVGCEPAAPGDACVESFLRRFGRRVFRRPLTDEEVTRWVGIAQTLADPSAWEGLRLAVSGVLQSPHFLYRAEVGVPDDAAPGRRKLTGYEMATRLSFLLWNQGPDDALLDAAEQGDLDKPEGVAAAAERLLDDPRARSAMQAFFRQYLDLGRLDGVQRDPAAYPYFTPTLKEAMRREVELLVDDVVFGSRGDARSIFSTRKTFVNADLAALYGIEAPGATTDTFVPVELPADGPRAGLLTLGAFLTMNAHETRTSPTARGKYVRERVLCLEVPAPPPGVDTTLDPPMGDPKTVREQMEAHRTNPACAACHNFMDSPGFLFEHFDSSGYYRTVFADDVPIDSSGDLDGKPLANARDLATVLETEPRVGRCMVQQLYRHAQGRVETKGERLALEDLASRFAGASFDFRTLLIELVTHDAFRYIGEEESP</sequence>
<evidence type="ECO:0000313" key="8">
    <source>
        <dbReference type="Proteomes" id="UP000309215"/>
    </source>
</evidence>
<dbReference type="PROSITE" id="PS51257">
    <property type="entry name" value="PROKAR_LIPOPROTEIN"/>
    <property type="match status" value="1"/>
</dbReference>
<dbReference type="InterPro" id="IPR013036">
    <property type="entry name" value="DUF1587"/>
</dbReference>
<dbReference type="AlphaFoldDB" id="A0A4U1JAV1"/>
<feature type="domain" description="DUF1587" evidence="3">
    <location>
        <begin position="58"/>
        <end position="120"/>
    </location>
</feature>
<comment type="caution">
    <text evidence="7">The sequence shown here is derived from an EMBL/GenBank/DDBJ whole genome shotgun (WGS) entry which is preliminary data.</text>
</comment>
<evidence type="ECO:0000259" key="3">
    <source>
        <dbReference type="Pfam" id="PF07626"/>
    </source>
</evidence>
<name>A0A4U1JAV1_9BACT</name>
<feature type="domain" description="DUF1595" evidence="6">
    <location>
        <begin position="141"/>
        <end position="200"/>
    </location>
</feature>
<evidence type="ECO:0000259" key="2">
    <source>
        <dbReference type="Pfam" id="PF07624"/>
    </source>
</evidence>
<reference evidence="7 8" key="1">
    <citation type="submission" date="2019-04" db="EMBL/GenBank/DDBJ databases">
        <authorList>
            <person name="Li Y."/>
            <person name="Wang J."/>
        </authorList>
    </citation>
    <scope>NUCLEOTIDE SEQUENCE [LARGE SCALE GENOMIC DNA]</scope>
    <source>
        <strain evidence="7 8">DSM 14668</strain>
    </source>
</reference>
<accession>A0A4U1JAV1</accession>
<dbReference type="RefSeq" id="WP_136930584.1">
    <property type="nucleotide sequence ID" value="NZ_SSMQ01000019.1"/>
</dbReference>
<dbReference type="InterPro" id="IPR013042">
    <property type="entry name" value="DUF1592"/>
</dbReference>
<dbReference type="EMBL" id="SSMQ01000019">
    <property type="protein sequence ID" value="TKD06444.1"/>
    <property type="molecule type" value="Genomic_DNA"/>
</dbReference>
<dbReference type="Pfam" id="PF07627">
    <property type="entry name" value="PSCyt3"/>
    <property type="match status" value="1"/>
</dbReference>
<feature type="domain" description="DUF1585" evidence="2">
    <location>
        <begin position="474"/>
        <end position="546"/>
    </location>
</feature>
<dbReference type="Pfam" id="PF07631">
    <property type="entry name" value="PSD4"/>
    <property type="match status" value="1"/>
</dbReference>
<protein>
    <submittedName>
        <fullName evidence="7">DUF1592 domain-containing protein</fullName>
    </submittedName>
</protein>
<dbReference type="InterPro" id="IPR013039">
    <property type="entry name" value="DUF1588"/>
</dbReference>